<dbReference type="InterPro" id="IPR001387">
    <property type="entry name" value="Cro/C1-type_HTH"/>
</dbReference>
<dbReference type="Gene3D" id="1.10.260.40">
    <property type="entry name" value="lambda repressor-like DNA-binding domains"/>
    <property type="match status" value="1"/>
</dbReference>
<feature type="domain" description="HTH cro/C1-type" evidence="1">
    <location>
        <begin position="10"/>
        <end position="41"/>
    </location>
</feature>
<dbReference type="EMBL" id="DWUV01000150">
    <property type="protein sequence ID" value="HJD34474.1"/>
    <property type="molecule type" value="Genomic_DNA"/>
</dbReference>
<dbReference type="InterPro" id="IPR010982">
    <property type="entry name" value="Lambda_DNA-bd_dom_sf"/>
</dbReference>
<dbReference type="PROSITE" id="PS50943">
    <property type="entry name" value="HTH_CROC1"/>
    <property type="match status" value="1"/>
</dbReference>
<sequence>MDQKKIGAFIAQRRKELNMTQKELAEKMNITDRAVSKWETGVSQS</sequence>
<accession>A0A9D2R310</accession>
<dbReference type="Pfam" id="PF01381">
    <property type="entry name" value="HTH_3"/>
    <property type="match status" value="1"/>
</dbReference>
<dbReference type="CDD" id="cd00093">
    <property type="entry name" value="HTH_XRE"/>
    <property type="match status" value="1"/>
</dbReference>
<organism evidence="2 3">
    <name type="scientific">Candidatus Mediterraneibacter tabaqchaliae</name>
    <dbReference type="NCBI Taxonomy" id="2838689"/>
    <lineage>
        <taxon>Bacteria</taxon>
        <taxon>Bacillati</taxon>
        <taxon>Bacillota</taxon>
        <taxon>Clostridia</taxon>
        <taxon>Lachnospirales</taxon>
        <taxon>Lachnospiraceae</taxon>
        <taxon>Mediterraneibacter</taxon>
    </lineage>
</organism>
<evidence type="ECO:0000259" key="1">
    <source>
        <dbReference type="PROSITE" id="PS50943"/>
    </source>
</evidence>
<reference evidence="2" key="1">
    <citation type="journal article" date="2021" name="PeerJ">
        <title>Extensive microbial diversity within the chicken gut microbiome revealed by metagenomics and culture.</title>
        <authorList>
            <person name="Gilroy R."/>
            <person name="Ravi A."/>
            <person name="Getino M."/>
            <person name="Pursley I."/>
            <person name="Horton D.L."/>
            <person name="Alikhan N.F."/>
            <person name="Baker D."/>
            <person name="Gharbi K."/>
            <person name="Hall N."/>
            <person name="Watson M."/>
            <person name="Adriaenssens E.M."/>
            <person name="Foster-Nyarko E."/>
            <person name="Jarju S."/>
            <person name="Secka A."/>
            <person name="Antonio M."/>
            <person name="Oren A."/>
            <person name="Chaudhuri R.R."/>
            <person name="La Ragione R."/>
            <person name="Hildebrand F."/>
            <person name="Pallen M.J."/>
        </authorList>
    </citation>
    <scope>NUCLEOTIDE SEQUENCE</scope>
    <source>
        <strain evidence="2">ChiGjej3B3-11674</strain>
    </source>
</reference>
<protein>
    <submittedName>
        <fullName evidence="2">Helix-turn-helix transcriptional regulator</fullName>
    </submittedName>
</protein>
<reference evidence="2" key="2">
    <citation type="submission" date="2021-04" db="EMBL/GenBank/DDBJ databases">
        <authorList>
            <person name="Gilroy R."/>
        </authorList>
    </citation>
    <scope>NUCLEOTIDE SEQUENCE</scope>
    <source>
        <strain evidence="2">ChiGjej3B3-11674</strain>
    </source>
</reference>
<comment type="caution">
    <text evidence="2">The sequence shown here is derived from an EMBL/GenBank/DDBJ whole genome shotgun (WGS) entry which is preliminary data.</text>
</comment>
<dbReference type="SUPFAM" id="SSF47413">
    <property type="entry name" value="lambda repressor-like DNA-binding domains"/>
    <property type="match status" value="1"/>
</dbReference>
<evidence type="ECO:0000313" key="2">
    <source>
        <dbReference type="EMBL" id="HJD34474.1"/>
    </source>
</evidence>
<name>A0A9D2R310_9FIRM</name>
<evidence type="ECO:0000313" key="3">
    <source>
        <dbReference type="Proteomes" id="UP000823897"/>
    </source>
</evidence>
<proteinExistence type="predicted"/>
<dbReference type="Proteomes" id="UP000823897">
    <property type="component" value="Unassembled WGS sequence"/>
</dbReference>
<dbReference type="AlphaFoldDB" id="A0A9D2R310"/>
<gene>
    <name evidence="2" type="ORF">H9911_08055</name>
</gene>
<dbReference type="GO" id="GO:0003677">
    <property type="term" value="F:DNA binding"/>
    <property type="evidence" value="ECO:0007669"/>
    <property type="project" value="InterPro"/>
</dbReference>